<reference evidence="6" key="1">
    <citation type="submission" date="2023-10" db="EMBL/GenBank/DDBJ databases">
        <title>Chromosome-level genome of the transformable northern wattle, Acacia crassicarpa.</title>
        <authorList>
            <person name="Massaro I."/>
            <person name="Sinha N.R."/>
            <person name="Poethig S."/>
            <person name="Leichty A.R."/>
        </authorList>
    </citation>
    <scope>NUCLEOTIDE SEQUENCE</scope>
    <source>
        <strain evidence="6">Acra3RX</strain>
        <tissue evidence="6">Leaf</tissue>
    </source>
</reference>
<dbReference type="InterPro" id="IPR036093">
    <property type="entry name" value="NAC_dom_sf"/>
</dbReference>
<name>A0AAE1ISM5_9FABA</name>
<comment type="caution">
    <text evidence="6">The sequence shown here is derived from an EMBL/GenBank/DDBJ whole genome shotgun (WGS) entry which is preliminary data.</text>
</comment>
<dbReference type="Proteomes" id="UP001293593">
    <property type="component" value="Unassembled WGS sequence"/>
</dbReference>
<protein>
    <recommendedName>
        <fullName evidence="5">NAC domain-containing protein</fullName>
    </recommendedName>
</protein>
<keyword evidence="4" id="KW-0539">Nucleus</keyword>
<dbReference type="Gene3D" id="2.170.150.80">
    <property type="entry name" value="NAC domain"/>
    <property type="match status" value="1"/>
</dbReference>
<dbReference type="GO" id="GO:0003677">
    <property type="term" value="F:DNA binding"/>
    <property type="evidence" value="ECO:0007669"/>
    <property type="project" value="UniProtKB-KW"/>
</dbReference>
<dbReference type="Pfam" id="PF02365">
    <property type="entry name" value="NAM"/>
    <property type="match status" value="1"/>
</dbReference>
<evidence type="ECO:0000256" key="3">
    <source>
        <dbReference type="ARBA" id="ARBA00023163"/>
    </source>
</evidence>
<dbReference type="GO" id="GO:0006355">
    <property type="term" value="P:regulation of DNA-templated transcription"/>
    <property type="evidence" value="ECO:0007669"/>
    <property type="project" value="InterPro"/>
</dbReference>
<evidence type="ECO:0000256" key="4">
    <source>
        <dbReference type="ARBA" id="ARBA00023242"/>
    </source>
</evidence>
<dbReference type="SUPFAM" id="SSF101941">
    <property type="entry name" value="NAC domain"/>
    <property type="match status" value="1"/>
</dbReference>
<keyword evidence="2" id="KW-0238">DNA-binding</keyword>
<keyword evidence="1" id="KW-0805">Transcription regulation</keyword>
<evidence type="ECO:0000313" key="7">
    <source>
        <dbReference type="Proteomes" id="UP001293593"/>
    </source>
</evidence>
<dbReference type="EMBL" id="JAWXYG010000012">
    <property type="protein sequence ID" value="KAK4256881.1"/>
    <property type="molecule type" value="Genomic_DNA"/>
</dbReference>
<evidence type="ECO:0000256" key="1">
    <source>
        <dbReference type="ARBA" id="ARBA00023015"/>
    </source>
</evidence>
<keyword evidence="7" id="KW-1185">Reference proteome</keyword>
<feature type="domain" description="NAC" evidence="5">
    <location>
        <begin position="14"/>
        <end position="174"/>
    </location>
</feature>
<dbReference type="InterPro" id="IPR003441">
    <property type="entry name" value="NAC-dom"/>
</dbReference>
<evidence type="ECO:0000256" key="2">
    <source>
        <dbReference type="ARBA" id="ARBA00023125"/>
    </source>
</evidence>
<sequence>MEKMNFMKNGICRLPPGFRFQPTDEELVFQYLKCKVLSYPLPTSIIPEVNVCNYDPWDLPGNCEEQERYFFSYKEAKYRNGDRMNRMTKSGYWKATGSDKKISSQANNNNDNYRFFGVRKTLVFHQGKAPNGSRTNWVMHEYRLVIAETSAPNPTRLCQGKEVGDWVVCRISMKTTREGGHVLARMKRRSEIDVVNGGETRFFDFMRVAAELHYSDKSSSCSSSSDITEVCSGVADHEEINKWP</sequence>
<dbReference type="PANTHER" id="PTHR31744:SF93">
    <property type="entry name" value="NAC DOMAIN-CONTAINING PROTEIN"/>
    <property type="match status" value="1"/>
</dbReference>
<proteinExistence type="predicted"/>
<dbReference type="PANTHER" id="PTHR31744">
    <property type="entry name" value="PROTEIN CUP-SHAPED COTYLEDON 2-RELATED"/>
    <property type="match status" value="1"/>
</dbReference>
<accession>A0AAE1ISM5</accession>
<dbReference type="AlphaFoldDB" id="A0AAE1ISM5"/>
<dbReference type="PROSITE" id="PS51005">
    <property type="entry name" value="NAC"/>
    <property type="match status" value="1"/>
</dbReference>
<gene>
    <name evidence="6" type="ORF">QN277_006547</name>
</gene>
<organism evidence="6 7">
    <name type="scientific">Acacia crassicarpa</name>
    <name type="common">northern wattle</name>
    <dbReference type="NCBI Taxonomy" id="499986"/>
    <lineage>
        <taxon>Eukaryota</taxon>
        <taxon>Viridiplantae</taxon>
        <taxon>Streptophyta</taxon>
        <taxon>Embryophyta</taxon>
        <taxon>Tracheophyta</taxon>
        <taxon>Spermatophyta</taxon>
        <taxon>Magnoliopsida</taxon>
        <taxon>eudicotyledons</taxon>
        <taxon>Gunneridae</taxon>
        <taxon>Pentapetalae</taxon>
        <taxon>rosids</taxon>
        <taxon>fabids</taxon>
        <taxon>Fabales</taxon>
        <taxon>Fabaceae</taxon>
        <taxon>Caesalpinioideae</taxon>
        <taxon>mimosoid clade</taxon>
        <taxon>Acacieae</taxon>
        <taxon>Acacia</taxon>
    </lineage>
</organism>
<evidence type="ECO:0000313" key="6">
    <source>
        <dbReference type="EMBL" id="KAK4256881.1"/>
    </source>
</evidence>
<evidence type="ECO:0000259" key="5">
    <source>
        <dbReference type="PROSITE" id="PS51005"/>
    </source>
</evidence>
<keyword evidence="3" id="KW-0804">Transcription</keyword>